<sequence length="116" mass="12066">MKPVLIAIAMICALAFALGAGVPSVSAMQGHLTVSEHGELCQVASGHTAEAVSFKPCGKKINGQATPCHQSQGLMPEVQSYCAPSTPDLFFGTTETRPIGPPAEPRLRPPKRLASA</sequence>
<evidence type="ECO:0000256" key="1">
    <source>
        <dbReference type="SAM" id="MobiDB-lite"/>
    </source>
</evidence>
<evidence type="ECO:0000256" key="2">
    <source>
        <dbReference type="SAM" id="SignalP"/>
    </source>
</evidence>
<proteinExistence type="predicted"/>
<evidence type="ECO:0000313" key="3">
    <source>
        <dbReference type="EMBL" id="WDR06072.1"/>
    </source>
</evidence>
<gene>
    <name evidence="3" type="ORF">PSQ90_01010</name>
</gene>
<evidence type="ECO:0008006" key="5">
    <source>
        <dbReference type="Google" id="ProtNLM"/>
    </source>
</evidence>
<evidence type="ECO:0000313" key="4">
    <source>
        <dbReference type="Proteomes" id="UP001222118"/>
    </source>
</evidence>
<dbReference type="Proteomes" id="UP001222118">
    <property type="component" value="Chromosome"/>
</dbReference>
<name>A0ABY7YY33_9HYPH</name>
<keyword evidence="2" id="KW-0732">Signal</keyword>
<accession>A0ABY7YY33</accession>
<protein>
    <recommendedName>
        <fullName evidence="5">Secreted protein</fullName>
    </recommendedName>
</protein>
<feature type="chain" id="PRO_5046841177" description="Secreted protein" evidence="2">
    <location>
        <begin position="28"/>
        <end position="116"/>
    </location>
</feature>
<dbReference type="RefSeq" id="WP_282211586.1">
    <property type="nucleotide sequence ID" value="NZ_CP118247.1"/>
</dbReference>
<feature type="signal peptide" evidence="2">
    <location>
        <begin position="1"/>
        <end position="27"/>
    </location>
</feature>
<keyword evidence="4" id="KW-1185">Reference proteome</keyword>
<feature type="region of interest" description="Disordered" evidence="1">
    <location>
        <begin position="93"/>
        <end position="116"/>
    </location>
</feature>
<dbReference type="EMBL" id="CP118247">
    <property type="protein sequence ID" value="WDR06072.1"/>
    <property type="molecule type" value="Genomic_DNA"/>
</dbReference>
<reference evidence="3 4" key="1">
    <citation type="submission" date="2023-02" db="EMBL/GenBank/DDBJ databases">
        <title>Devosia chondri sp. nov., isolated from the phycosphere of marine algae.</title>
        <authorList>
            <person name="Kim J.M."/>
            <person name="Lee J.K."/>
            <person name="Choi B.J."/>
            <person name="Bayburt H."/>
            <person name="Jeon C.O."/>
        </authorList>
    </citation>
    <scope>NUCLEOTIDE SEQUENCE [LARGE SCALE GENOMIC DNA]</scope>
    <source>
        <strain evidence="3 4">G2-5</strain>
    </source>
</reference>
<organism evidence="3 4">
    <name type="scientific">Devosia rhodophyticola</name>
    <dbReference type="NCBI Taxonomy" id="3026423"/>
    <lineage>
        <taxon>Bacteria</taxon>
        <taxon>Pseudomonadati</taxon>
        <taxon>Pseudomonadota</taxon>
        <taxon>Alphaproteobacteria</taxon>
        <taxon>Hyphomicrobiales</taxon>
        <taxon>Devosiaceae</taxon>
        <taxon>Devosia</taxon>
    </lineage>
</organism>